<dbReference type="PANTHER" id="PTHR30472:SF1">
    <property type="entry name" value="FE(3+) DICITRATE TRANSPORT SYSTEM PERMEASE PROTEIN FECC-RELATED"/>
    <property type="match status" value="1"/>
</dbReference>
<feature type="transmembrane region" description="Helical" evidence="8">
    <location>
        <begin position="239"/>
        <end position="264"/>
    </location>
</feature>
<organism evidence="9 10">
    <name type="scientific">Brevibacterium salitolerans</name>
    <dbReference type="NCBI Taxonomy" id="1403566"/>
    <lineage>
        <taxon>Bacteria</taxon>
        <taxon>Bacillati</taxon>
        <taxon>Actinomycetota</taxon>
        <taxon>Actinomycetes</taxon>
        <taxon>Micrococcales</taxon>
        <taxon>Brevibacteriaceae</taxon>
        <taxon>Brevibacterium</taxon>
    </lineage>
</organism>
<keyword evidence="3" id="KW-0813">Transport</keyword>
<proteinExistence type="inferred from homology"/>
<evidence type="ECO:0000256" key="5">
    <source>
        <dbReference type="ARBA" id="ARBA00022692"/>
    </source>
</evidence>
<feature type="transmembrane region" description="Helical" evidence="8">
    <location>
        <begin position="315"/>
        <end position="334"/>
    </location>
</feature>
<accession>A0ABP5IUY9</accession>
<gene>
    <name evidence="9" type="ORF">GCM10009823_31310</name>
</gene>
<comment type="subcellular location">
    <subcellularLocation>
        <location evidence="1">Cell membrane</location>
        <topology evidence="1">Multi-pass membrane protein</topology>
    </subcellularLocation>
</comment>
<feature type="transmembrane region" description="Helical" evidence="8">
    <location>
        <begin position="196"/>
        <end position="218"/>
    </location>
</feature>
<feature type="transmembrane region" description="Helical" evidence="8">
    <location>
        <begin position="284"/>
        <end position="303"/>
    </location>
</feature>
<dbReference type="Pfam" id="PF01032">
    <property type="entry name" value="FecCD"/>
    <property type="match status" value="1"/>
</dbReference>
<dbReference type="SUPFAM" id="SSF81345">
    <property type="entry name" value="ABC transporter involved in vitamin B12 uptake, BtuC"/>
    <property type="match status" value="1"/>
</dbReference>
<keyword evidence="5 8" id="KW-0812">Transmembrane</keyword>
<evidence type="ECO:0000256" key="6">
    <source>
        <dbReference type="ARBA" id="ARBA00022989"/>
    </source>
</evidence>
<dbReference type="PANTHER" id="PTHR30472">
    <property type="entry name" value="FERRIC ENTEROBACTIN TRANSPORT SYSTEM PERMEASE PROTEIN"/>
    <property type="match status" value="1"/>
</dbReference>
<keyword evidence="4" id="KW-1003">Cell membrane</keyword>
<sequence length="339" mass="34303">MNASSAPRPAALTAALLAALLLLGAVAVLSLFVGSAALSPAEVVGALSRADEDLISRMTVSGLRLPRTLLGIAVGVALGTAGALAQAVTRNPLADPGILGVSAGAGLAVSLAVAFLGLTRVEDYRWFAFAGALGAFALVYAIALRGPHGATPVRLTLVGVALSAVLTGASQSLALLRPHVFDQMRFWGAGTLADRPQGTLTAVLPFIAVGVVCALLTGRAANAMALGDERARTLGVPVGVLRWLMTVLIAVLCGAATAAAGPIAFVGLMVPHAVRAVTGPDQRWVFALSAVLAPVLLLLADILGRLLVWPAELQAGIVTAFLGAPVLVLLVRRAERGGL</sequence>
<dbReference type="Proteomes" id="UP001500984">
    <property type="component" value="Unassembled WGS sequence"/>
</dbReference>
<dbReference type="CDD" id="cd06550">
    <property type="entry name" value="TM_ABC_iron-siderophores_like"/>
    <property type="match status" value="1"/>
</dbReference>
<feature type="transmembrane region" description="Helical" evidence="8">
    <location>
        <begin position="124"/>
        <end position="143"/>
    </location>
</feature>
<reference evidence="10" key="1">
    <citation type="journal article" date="2019" name="Int. J. Syst. Evol. Microbiol.">
        <title>The Global Catalogue of Microorganisms (GCM) 10K type strain sequencing project: providing services to taxonomists for standard genome sequencing and annotation.</title>
        <authorList>
            <consortium name="The Broad Institute Genomics Platform"/>
            <consortium name="The Broad Institute Genome Sequencing Center for Infectious Disease"/>
            <person name="Wu L."/>
            <person name="Ma J."/>
        </authorList>
    </citation>
    <scope>NUCLEOTIDE SEQUENCE [LARGE SCALE GENOMIC DNA]</scope>
    <source>
        <strain evidence="10">JCM 15900</strain>
    </source>
</reference>
<name>A0ABP5IUY9_9MICO</name>
<dbReference type="InterPro" id="IPR037294">
    <property type="entry name" value="ABC_BtuC-like"/>
</dbReference>
<feature type="transmembrane region" description="Helical" evidence="8">
    <location>
        <begin position="97"/>
        <end position="118"/>
    </location>
</feature>
<comment type="similarity">
    <text evidence="2">Belongs to the binding-protein-dependent transport system permease family. FecCD subfamily.</text>
</comment>
<evidence type="ECO:0000256" key="8">
    <source>
        <dbReference type="SAM" id="Phobius"/>
    </source>
</evidence>
<keyword evidence="6 8" id="KW-1133">Transmembrane helix</keyword>
<keyword evidence="10" id="KW-1185">Reference proteome</keyword>
<dbReference type="RefSeq" id="WP_344338381.1">
    <property type="nucleotide sequence ID" value="NZ_BAAAPZ010000019.1"/>
</dbReference>
<dbReference type="Gene3D" id="1.10.3470.10">
    <property type="entry name" value="ABC transporter involved in vitamin B12 uptake, BtuC"/>
    <property type="match status" value="1"/>
</dbReference>
<dbReference type="EMBL" id="BAAAPZ010000019">
    <property type="protein sequence ID" value="GAA2105732.1"/>
    <property type="molecule type" value="Genomic_DNA"/>
</dbReference>
<evidence type="ECO:0000256" key="2">
    <source>
        <dbReference type="ARBA" id="ARBA00007935"/>
    </source>
</evidence>
<evidence type="ECO:0000313" key="9">
    <source>
        <dbReference type="EMBL" id="GAA2105732.1"/>
    </source>
</evidence>
<feature type="transmembrane region" description="Helical" evidence="8">
    <location>
        <begin position="65"/>
        <end position="85"/>
    </location>
</feature>
<feature type="transmembrane region" description="Helical" evidence="8">
    <location>
        <begin position="155"/>
        <end position="176"/>
    </location>
</feature>
<evidence type="ECO:0000256" key="7">
    <source>
        <dbReference type="ARBA" id="ARBA00023136"/>
    </source>
</evidence>
<comment type="caution">
    <text evidence="9">The sequence shown here is derived from an EMBL/GenBank/DDBJ whole genome shotgun (WGS) entry which is preliminary data.</text>
</comment>
<protein>
    <submittedName>
        <fullName evidence="9">Iron chelate uptake ABC transporter family permease subunit</fullName>
    </submittedName>
</protein>
<evidence type="ECO:0000313" key="10">
    <source>
        <dbReference type="Proteomes" id="UP001500984"/>
    </source>
</evidence>
<dbReference type="InterPro" id="IPR000522">
    <property type="entry name" value="ABC_transptr_permease_BtuC"/>
</dbReference>
<evidence type="ECO:0000256" key="3">
    <source>
        <dbReference type="ARBA" id="ARBA00022448"/>
    </source>
</evidence>
<evidence type="ECO:0000256" key="4">
    <source>
        <dbReference type="ARBA" id="ARBA00022475"/>
    </source>
</evidence>
<keyword evidence="7 8" id="KW-0472">Membrane</keyword>
<evidence type="ECO:0000256" key="1">
    <source>
        <dbReference type="ARBA" id="ARBA00004651"/>
    </source>
</evidence>